<evidence type="ECO:0008006" key="3">
    <source>
        <dbReference type="Google" id="ProtNLM"/>
    </source>
</evidence>
<accession>A0ABU6WSZ7</accession>
<name>A0ABU6WSZ7_9FABA</name>
<dbReference type="EMBL" id="JASCZI010183075">
    <property type="protein sequence ID" value="MED6189019.1"/>
    <property type="molecule type" value="Genomic_DNA"/>
</dbReference>
<keyword evidence="2" id="KW-1185">Reference proteome</keyword>
<sequence>ILIAQINDQDLISSLEDTLVNVDAAVPKDKKGGVGVIARDQLGHTLASSTWAIPFQLEAHEAEAYAAYLGIRFAKECCFTTRKDSEGSDDENRGGCAWFTGVGVGENRGGCAVVFAALEYAIVVSLLTCETRWPARMTPSTTANGGSWLRSECGVGRLLSSVVERNGG</sequence>
<evidence type="ECO:0000313" key="1">
    <source>
        <dbReference type="EMBL" id="MED6189019.1"/>
    </source>
</evidence>
<dbReference type="Proteomes" id="UP001341840">
    <property type="component" value="Unassembled WGS sequence"/>
</dbReference>
<proteinExistence type="predicted"/>
<comment type="caution">
    <text evidence="1">The sequence shown here is derived from an EMBL/GenBank/DDBJ whole genome shotgun (WGS) entry which is preliminary data.</text>
</comment>
<gene>
    <name evidence="1" type="ORF">PIB30_091534</name>
</gene>
<feature type="non-terminal residue" evidence="1">
    <location>
        <position position="1"/>
    </location>
</feature>
<reference evidence="1 2" key="1">
    <citation type="journal article" date="2023" name="Plants (Basel)">
        <title>Bridging the Gap: Combining Genomics and Transcriptomics Approaches to Understand Stylosanthes scabra, an Orphan Legume from the Brazilian Caatinga.</title>
        <authorList>
            <person name="Ferreira-Neto J.R.C."/>
            <person name="da Silva M.D."/>
            <person name="Binneck E."/>
            <person name="de Melo N.F."/>
            <person name="da Silva R.H."/>
            <person name="de Melo A.L.T.M."/>
            <person name="Pandolfi V."/>
            <person name="Bustamante F.O."/>
            <person name="Brasileiro-Vidal A.C."/>
            <person name="Benko-Iseppon A.M."/>
        </authorList>
    </citation>
    <scope>NUCLEOTIDE SEQUENCE [LARGE SCALE GENOMIC DNA]</scope>
    <source>
        <tissue evidence="1">Leaves</tissue>
    </source>
</reference>
<organism evidence="1 2">
    <name type="scientific">Stylosanthes scabra</name>
    <dbReference type="NCBI Taxonomy" id="79078"/>
    <lineage>
        <taxon>Eukaryota</taxon>
        <taxon>Viridiplantae</taxon>
        <taxon>Streptophyta</taxon>
        <taxon>Embryophyta</taxon>
        <taxon>Tracheophyta</taxon>
        <taxon>Spermatophyta</taxon>
        <taxon>Magnoliopsida</taxon>
        <taxon>eudicotyledons</taxon>
        <taxon>Gunneridae</taxon>
        <taxon>Pentapetalae</taxon>
        <taxon>rosids</taxon>
        <taxon>fabids</taxon>
        <taxon>Fabales</taxon>
        <taxon>Fabaceae</taxon>
        <taxon>Papilionoideae</taxon>
        <taxon>50 kb inversion clade</taxon>
        <taxon>dalbergioids sensu lato</taxon>
        <taxon>Dalbergieae</taxon>
        <taxon>Pterocarpus clade</taxon>
        <taxon>Stylosanthes</taxon>
    </lineage>
</organism>
<protein>
    <recommendedName>
        <fullName evidence="3">RNase H type-1 domain-containing protein</fullName>
    </recommendedName>
</protein>
<evidence type="ECO:0000313" key="2">
    <source>
        <dbReference type="Proteomes" id="UP001341840"/>
    </source>
</evidence>